<sequence>MGTGSYFADVDNPRVIVNVGLKGDPGFIEISSMFFTVQGATAGAVLMEWNVHQSTQAVIYIADSMLMYVTSESSGYFDNVWAWVADHDLDDPRNADATESTEGTPLNVYTQISVHVGRGILVEWQGPTWFYGTSSEHSQMYQYQLLNAASVYLGYMQMETPYYQPNPNALGPYRAGSFPSDLILEECADEFCKGAWAFRVLNSSDAFVHSARFYFFFQDNQLGCTGTEDCKLSIIKTNYATGNVQIVSPRGGLPPLLCNSSIKNGYTSEISAWLALSTAGKGIGNRGNSSVYVTIDSDIWSKPPGSVSIAYNPPCIYILPSLTLSTKTTFVYPPLTTSLDLAGSRQPDTRTSTKQPQQKHT</sequence>
<feature type="compositionally biased region" description="Polar residues" evidence="1">
    <location>
        <begin position="349"/>
        <end position="361"/>
    </location>
</feature>
<accession>A0A2S4KLQ4</accession>
<dbReference type="InterPro" id="IPR012334">
    <property type="entry name" value="Pectin_lyas_fold"/>
</dbReference>
<dbReference type="OrthoDB" id="1046782at2759"/>
<dbReference type="InterPro" id="IPR011050">
    <property type="entry name" value="Pectin_lyase_fold/virulence"/>
</dbReference>
<evidence type="ECO:0000256" key="1">
    <source>
        <dbReference type="SAM" id="MobiDB-lite"/>
    </source>
</evidence>
<organism evidence="2 3">
    <name type="scientific">Tolypocladium paradoxum</name>
    <dbReference type="NCBI Taxonomy" id="94208"/>
    <lineage>
        <taxon>Eukaryota</taxon>
        <taxon>Fungi</taxon>
        <taxon>Dikarya</taxon>
        <taxon>Ascomycota</taxon>
        <taxon>Pezizomycotina</taxon>
        <taxon>Sordariomycetes</taxon>
        <taxon>Hypocreomycetidae</taxon>
        <taxon>Hypocreales</taxon>
        <taxon>Ophiocordycipitaceae</taxon>
        <taxon>Tolypocladium</taxon>
    </lineage>
</organism>
<dbReference type="Proteomes" id="UP000237481">
    <property type="component" value="Unassembled WGS sequence"/>
</dbReference>
<gene>
    <name evidence="2" type="ORF">TPAR_08693</name>
</gene>
<dbReference type="SUPFAM" id="SSF51126">
    <property type="entry name" value="Pectin lyase-like"/>
    <property type="match status" value="1"/>
</dbReference>
<evidence type="ECO:0000313" key="2">
    <source>
        <dbReference type="EMBL" id="POR31113.1"/>
    </source>
</evidence>
<comment type="caution">
    <text evidence="2">The sequence shown here is derived from an EMBL/GenBank/DDBJ whole genome shotgun (WGS) entry which is preliminary data.</text>
</comment>
<name>A0A2S4KLQ4_9HYPO</name>
<dbReference type="Gene3D" id="2.160.20.10">
    <property type="entry name" value="Single-stranded right-handed beta-helix, Pectin lyase-like"/>
    <property type="match status" value="2"/>
</dbReference>
<dbReference type="EMBL" id="PKSG01001104">
    <property type="protein sequence ID" value="POR31113.1"/>
    <property type="molecule type" value="Genomic_DNA"/>
</dbReference>
<dbReference type="STRING" id="94208.A0A2S4KLQ4"/>
<feature type="region of interest" description="Disordered" evidence="1">
    <location>
        <begin position="341"/>
        <end position="361"/>
    </location>
</feature>
<protein>
    <submittedName>
        <fullName evidence="2">Glucan 1,3-beta-glucosidase</fullName>
    </submittedName>
</protein>
<proteinExistence type="predicted"/>
<dbReference type="AlphaFoldDB" id="A0A2S4KLQ4"/>
<reference evidence="2 3" key="1">
    <citation type="submission" date="2018-01" db="EMBL/GenBank/DDBJ databases">
        <title>Harnessing the power of phylogenomics to disentangle the directionality and signatures of interkingdom host jumping in the parasitic fungal genus Tolypocladium.</title>
        <authorList>
            <person name="Quandt C.A."/>
            <person name="Patterson W."/>
            <person name="Spatafora J.W."/>
        </authorList>
    </citation>
    <scope>NUCLEOTIDE SEQUENCE [LARGE SCALE GENOMIC DNA]</scope>
    <source>
        <strain evidence="2 3">NRBC 100945</strain>
    </source>
</reference>
<evidence type="ECO:0000313" key="3">
    <source>
        <dbReference type="Proteomes" id="UP000237481"/>
    </source>
</evidence>
<keyword evidence="3" id="KW-1185">Reference proteome</keyword>